<dbReference type="PANTHER" id="PTHR21292:SF7">
    <property type="entry name" value="EXOCYST COMPLEX COMPONENT 3-LIKE 2"/>
    <property type="match status" value="1"/>
</dbReference>
<name>A0AAV6HDH3_9TELE</name>
<keyword evidence="4" id="KW-1185">Reference proteome</keyword>
<protein>
    <recommendedName>
        <fullName evidence="5">Exocyst complex component Sec6</fullName>
    </recommendedName>
</protein>
<dbReference type="Proteomes" id="UP000823561">
    <property type="component" value="Chromosome 1"/>
</dbReference>
<dbReference type="GO" id="GO:0000149">
    <property type="term" value="F:SNARE binding"/>
    <property type="evidence" value="ECO:0007669"/>
    <property type="project" value="TreeGrafter"/>
</dbReference>
<evidence type="ECO:0008006" key="5">
    <source>
        <dbReference type="Google" id="ProtNLM"/>
    </source>
</evidence>
<feature type="region of interest" description="Disordered" evidence="2">
    <location>
        <begin position="103"/>
        <end position="137"/>
    </location>
</feature>
<dbReference type="Gene3D" id="1.10.357.70">
    <property type="entry name" value="Exocyst complex component Sec6, C-terminal domain"/>
    <property type="match status" value="1"/>
</dbReference>
<evidence type="ECO:0000313" key="3">
    <source>
        <dbReference type="EMBL" id="KAG5285175.1"/>
    </source>
</evidence>
<dbReference type="GO" id="GO:0051601">
    <property type="term" value="P:exocyst localization"/>
    <property type="evidence" value="ECO:0007669"/>
    <property type="project" value="TreeGrafter"/>
</dbReference>
<dbReference type="AlphaFoldDB" id="A0AAV6HDH3"/>
<evidence type="ECO:0000313" key="4">
    <source>
        <dbReference type="Proteomes" id="UP000823561"/>
    </source>
</evidence>
<dbReference type="GO" id="GO:0000145">
    <property type="term" value="C:exocyst"/>
    <property type="evidence" value="ECO:0007669"/>
    <property type="project" value="InterPro"/>
</dbReference>
<organism evidence="3 4">
    <name type="scientific">Alosa alosa</name>
    <name type="common">allis shad</name>
    <dbReference type="NCBI Taxonomy" id="278164"/>
    <lineage>
        <taxon>Eukaryota</taxon>
        <taxon>Metazoa</taxon>
        <taxon>Chordata</taxon>
        <taxon>Craniata</taxon>
        <taxon>Vertebrata</taxon>
        <taxon>Euteleostomi</taxon>
        <taxon>Actinopterygii</taxon>
        <taxon>Neopterygii</taxon>
        <taxon>Teleostei</taxon>
        <taxon>Clupei</taxon>
        <taxon>Clupeiformes</taxon>
        <taxon>Clupeoidei</taxon>
        <taxon>Clupeidae</taxon>
        <taxon>Alosa</taxon>
    </lineage>
</organism>
<gene>
    <name evidence="3" type="ORF">AALO_G00000380</name>
</gene>
<feature type="compositionally biased region" description="Polar residues" evidence="2">
    <location>
        <begin position="69"/>
        <end position="82"/>
    </location>
</feature>
<feature type="region of interest" description="Disordered" evidence="2">
    <location>
        <begin position="1"/>
        <end position="84"/>
    </location>
</feature>
<dbReference type="PANTHER" id="PTHR21292">
    <property type="entry name" value="EXOCYST COMPLEX COMPONENT SEC6-RELATED"/>
    <property type="match status" value="1"/>
</dbReference>
<evidence type="ECO:0000256" key="1">
    <source>
        <dbReference type="ARBA" id="ARBA00009447"/>
    </source>
</evidence>
<comment type="similarity">
    <text evidence="1">Belongs to the SEC6 family.</text>
</comment>
<dbReference type="InterPro" id="IPR010326">
    <property type="entry name" value="EXOC3/Sec6"/>
</dbReference>
<feature type="compositionally biased region" description="Polar residues" evidence="2">
    <location>
        <begin position="44"/>
        <end position="53"/>
    </location>
</feature>
<dbReference type="EMBL" id="JADWDJ010000001">
    <property type="protein sequence ID" value="KAG5285175.1"/>
    <property type="molecule type" value="Genomic_DNA"/>
</dbReference>
<dbReference type="InterPro" id="IPR042532">
    <property type="entry name" value="EXOC3/Sec6_C"/>
</dbReference>
<feature type="compositionally biased region" description="Low complexity" evidence="2">
    <location>
        <begin position="125"/>
        <end position="137"/>
    </location>
</feature>
<comment type="caution">
    <text evidence="3">The sequence shown here is derived from an EMBL/GenBank/DDBJ whole genome shotgun (WGS) entry which is preliminary data.</text>
</comment>
<sequence>MEMKEWDSDVTDSEDSVINGVTHGNNDSVDRKLGMLGSLRASLRSKSPLTKLTQRSKKKDGTSGGSPLRSPQSHTRAQSESSVALGDLLMKKGASLRRSLRLGSKRHAPERSANQEPLHCVVEASQSEQSTSRSEVTETVEVRESYVLPEIPPLPLSVMQINKLIELEVLEEAHLNLLSLRREFHQQQEEAGPDASPVELAHLEKDLHLLYGALRTKMAAIVRQSSVLPARNKELLVQVARVVQEEERRGGGGWGWRDFWRDAVRDGVRDVLQAVHLDTPERNTSWLAVHLGLLGKAIVENLERVKAELQASYPPSFRVFDHYVDACHQVTTEHLQRLMGRVRELKDYYALLDFMTHRYHSERIMGSFSLRPEVKEEQRELRIPEEFHQDIKKQYCRQLQVELRGSLEKVLQLEREEMWEEQLQPRVEEGLFESHIHMDIWTSDRDRAKAQSVQSPVVNARRIDADLEQRVLHTCLSELQLFPRRLEEEFMRWSGSLLDERLWGDYTITYINSFSSLREHMESYKDSSPDQVTQLSIELEGVELRLRHALLQHYMNQTKPLLRRMMTRKWLSTDDDFNQLLKRTQDLREQCTHMGPNHTQAFASAVHLYVVKEYITPLMKNNYSCRNRKNQRAATKLRNQWSQLRELFHEMRSTADWLHPLGDHLSDIIGQKDKSDIKTHLPALVEDYPDISKRHVAAVLFFRGLTHGRERQLILQRVAELKQEGQNAGNAGNTEAHQRSLFSHIPAAATTDCLAHTPLSCFTSLLPHT</sequence>
<proteinExistence type="inferred from homology"/>
<reference evidence="3 4" key="1">
    <citation type="submission" date="2020-10" db="EMBL/GenBank/DDBJ databases">
        <title>Chromosome-scale genome assembly of the Allis shad, Alosa alosa.</title>
        <authorList>
            <person name="Margot Z."/>
            <person name="Christophe K."/>
            <person name="Cabau C."/>
            <person name="Louis A."/>
            <person name="Berthelot C."/>
            <person name="Parey E."/>
            <person name="Roest Crollius H."/>
            <person name="Montfort J."/>
            <person name="Robinson-Rechavi M."/>
            <person name="Bucao C."/>
            <person name="Bouchez O."/>
            <person name="Gislard M."/>
            <person name="Lluch J."/>
            <person name="Milhes M."/>
            <person name="Lampietro C."/>
            <person name="Lopez Roques C."/>
            <person name="Donnadieu C."/>
            <person name="Braasch I."/>
            <person name="Desvignes T."/>
            <person name="Postlethwait J."/>
            <person name="Bobe J."/>
            <person name="Guiguen Y."/>
        </authorList>
    </citation>
    <scope>NUCLEOTIDE SEQUENCE [LARGE SCALE GENOMIC DNA]</scope>
    <source>
        <strain evidence="3">M-15738</strain>
        <tissue evidence="3">Blood</tissue>
    </source>
</reference>
<evidence type="ECO:0000256" key="2">
    <source>
        <dbReference type="SAM" id="MobiDB-lite"/>
    </source>
</evidence>
<accession>A0AAV6HDH3</accession>
<dbReference type="Pfam" id="PF06046">
    <property type="entry name" value="Sec6"/>
    <property type="match status" value="1"/>
</dbReference>
<dbReference type="GO" id="GO:0006887">
    <property type="term" value="P:exocytosis"/>
    <property type="evidence" value="ECO:0007669"/>
    <property type="project" value="InterPro"/>
</dbReference>